<reference evidence="1" key="1">
    <citation type="journal article" date="2015" name="Nature">
        <title>Complex archaea that bridge the gap between prokaryotes and eukaryotes.</title>
        <authorList>
            <person name="Spang A."/>
            <person name="Saw J.H."/>
            <person name="Jorgensen S.L."/>
            <person name="Zaremba-Niedzwiedzka K."/>
            <person name="Martijn J."/>
            <person name="Lind A.E."/>
            <person name="van Eijk R."/>
            <person name="Schleper C."/>
            <person name="Guy L."/>
            <person name="Ettema T.J."/>
        </authorList>
    </citation>
    <scope>NUCLEOTIDE SEQUENCE</scope>
</reference>
<sequence length="102" mass="11549">YIKGQPPLEPWHKEPELVVWVGIDSPHTVSGFGITLPLKEYAPDELKKLIEEEGTSQFEEIIAKHDAERKKSEDLATRKKEAEDVARKVAESAGVELLEDKR</sequence>
<evidence type="ECO:0000313" key="1">
    <source>
        <dbReference type="EMBL" id="KKK76153.1"/>
    </source>
</evidence>
<gene>
    <name evidence="1" type="ORF">LCGC14_2866520</name>
</gene>
<proteinExistence type="predicted"/>
<dbReference type="EMBL" id="LAZR01055534">
    <property type="protein sequence ID" value="KKK76153.1"/>
    <property type="molecule type" value="Genomic_DNA"/>
</dbReference>
<organism evidence="1">
    <name type="scientific">marine sediment metagenome</name>
    <dbReference type="NCBI Taxonomy" id="412755"/>
    <lineage>
        <taxon>unclassified sequences</taxon>
        <taxon>metagenomes</taxon>
        <taxon>ecological metagenomes</taxon>
    </lineage>
</organism>
<name>A0A0F8Y4D5_9ZZZZ</name>
<feature type="non-terminal residue" evidence="1">
    <location>
        <position position="1"/>
    </location>
</feature>
<comment type="caution">
    <text evidence="1">The sequence shown here is derived from an EMBL/GenBank/DDBJ whole genome shotgun (WGS) entry which is preliminary data.</text>
</comment>
<protein>
    <submittedName>
        <fullName evidence="1">Uncharacterized protein</fullName>
    </submittedName>
</protein>
<accession>A0A0F8Y4D5</accession>
<dbReference type="AlphaFoldDB" id="A0A0F8Y4D5"/>